<evidence type="ECO:0000313" key="2">
    <source>
        <dbReference type="EMBL" id="MCC2222376.1"/>
    </source>
</evidence>
<dbReference type="AlphaFoldDB" id="A0AAE3E5P9"/>
<dbReference type="Pfam" id="PF10825">
    <property type="entry name" value="DUF2752"/>
    <property type="match status" value="1"/>
</dbReference>
<evidence type="ECO:0000313" key="3">
    <source>
        <dbReference type="Proteomes" id="UP001198200"/>
    </source>
</evidence>
<organism evidence="2 3">
    <name type="scientific">Anthropogastromicrobium aceti</name>
    <dbReference type="NCBI Taxonomy" id="2981768"/>
    <lineage>
        <taxon>Bacteria</taxon>
        <taxon>Bacillati</taxon>
        <taxon>Bacillota</taxon>
        <taxon>Clostridia</taxon>
        <taxon>Lachnospirales</taxon>
        <taxon>Lachnospiraceae</taxon>
        <taxon>Anthropogastromicrobium</taxon>
    </lineage>
</organism>
<name>A0AAE3E5P9_9FIRM</name>
<keyword evidence="1" id="KW-1133">Transmembrane helix</keyword>
<dbReference type="RefSeq" id="WP_308732118.1">
    <property type="nucleotide sequence ID" value="NZ_JAJEQN010000033.1"/>
</dbReference>
<sequence>MDHKNKDHAERTEDVLFCIIVAGIIIFVGGLGILHVLDLEWIAQGAPCFIYSLTGWYCPGCGGTRAVKALLCGRLFDSIYYHPAVPYLAAWTIIFLCWQSLHYLSKGRIRGFKYRSWHLWAAVLLFFLNFIIKNAAQLMG</sequence>
<accession>A0AAE3E5P9</accession>
<dbReference type="InterPro" id="IPR021215">
    <property type="entry name" value="DUF2752"/>
</dbReference>
<keyword evidence="3" id="KW-1185">Reference proteome</keyword>
<proteinExistence type="predicted"/>
<gene>
    <name evidence="2" type="ORF">LKD48_12150</name>
</gene>
<feature type="transmembrane region" description="Helical" evidence="1">
    <location>
        <begin position="117"/>
        <end position="136"/>
    </location>
</feature>
<keyword evidence="1" id="KW-0472">Membrane</keyword>
<feature type="transmembrane region" description="Helical" evidence="1">
    <location>
        <begin position="15"/>
        <end position="37"/>
    </location>
</feature>
<dbReference type="EMBL" id="JAJEQN010000033">
    <property type="protein sequence ID" value="MCC2222376.1"/>
    <property type="molecule type" value="Genomic_DNA"/>
</dbReference>
<keyword evidence="1" id="KW-0812">Transmembrane</keyword>
<reference evidence="2 3" key="1">
    <citation type="submission" date="2021-10" db="EMBL/GenBank/DDBJ databases">
        <title>Anaerobic single-cell dispensing facilitates the cultivation of human gut bacteria.</title>
        <authorList>
            <person name="Afrizal A."/>
        </authorList>
    </citation>
    <scope>NUCLEOTIDE SEQUENCE [LARGE SCALE GENOMIC DNA]</scope>
    <source>
        <strain evidence="2 3">CLA-AA-H224</strain>
    </source>
</reference>
<protein>
    <submittedName>
        <fullName evidence="2">DUF2752 domain-containing protein</fullName>
    </submittedName>
</protein>
<evidence type="ECO:0000256" key="1">
    <source>
        <dbReference type="SAM" id="Phobius"/>
    </source>
</evidence>
<dbReference type="Proteomes" id="UP001198200">
    <property type="component" value="Unassembled WGS sequence"/>
</dbReference>
<comment type="caution">
    <text evidence="2">The sequence shown here is derived from an EMBL/GenBank/DDBJ whole genome shotgun (WGS) entry which is preliminary data.</text>
</comment>
<feature type="transmembrane region" description="Helical" evidence="1">
    <location>
        <begin position="84"/>
        <end position="105"/>
    </location>
</feature>